<dbReference type="SMART" id="SM00060">
    <property type="entry name" value="FN3"/>
    <property type="match status" value="2"/>
</dbReference>
<evidence type="ECO:0000256" key="1">
    <source>
        <dbReference type="ARBA" id="ARBA00022737"/>
    </source>
</evidence>
<dbReference type="AlphaFoldDB" id="A0A919MQS9"/>
<evidence type="ECO:0000256" key="7">
    <source>
        <dbReference type="SAM" id="SignalP"/>
    </source>
</evidence>
<dbReference type="InterPro" id="IPR018366">
    <property type="entry name" value="CBM2_CS"/>
</dbReference>
<dbReference type="GO" id="GO:0004553">
    <property type="term" value="F:hydrolase activity, hydrolyzing O-glycosyl compounds"/>
    <property type="evidence" value="ECO:0007669"/>
    <property type="project" value="InterPro"/>
</dbReference>
<dbReference type="PROSITE" id="PS51173">
    <property type="entry name" value="CBM2"/>
    <property type="match status" value="1"/>
</dbReference>
<dbReference type="Pfam" id="PF00553">
    <property type="entry name" value="CBM_2"/>
    <property type="match status" value="1"/>
</dbReference>
<dbReference type="Gene3D" id="2.60.40.10">
    <property type="entry name" value="Immunoglobulins"/>
    <property type="match status" value="2"/>
</dbReference>
<proteinExistence type="predicted"/>
<dbReference type="PROSITE" id="PS00561">
    <property type="entry name" value="CBM2_A"/>
    <property type="match status" value="1"/>
</dbReference>
<feature type="compositionally biased region" description="Low complexity" evidence="6">
    <location>
        <begin position="136"/>
        <end position="152"/>
    </location>
</feature>
<gene>
    <name evidence="10" type="ORF">Ani05nite_74950</name>
</gene>
<dbReference type="EMBL" id="BOMQ01000092">
    <property type="protein sequence ID" value="GIE53961.1"/>
    <property type="molecule type" value="Genomic_DNA"/>
</dbReference>
<feature type="domain" description="Fibronectin type-III" evidence="8">
    <location>
        <begin position="155"/>
        <end position="245"/>
    </location>
</feature>
<organism evidence="10 11">
    <name type="scientific">Actinoplanes nipponensis</name>
    <dbReference type="NCBI Taxonomy" id="135950"/>
    <lineage>
        <taxon>Bacteria</taxon>
        <taxon>Bacillati</taxon>
        <taxon>Actinomycetota</taxon>
        <taxon>Actinomycetes</taxon>
        <taxon>Micromonosporales</taxon>
        <taxon>Micromonosporaceae</taxon>
        <taxon>Actinoplanes</taxon>
    </lineage>
</organism>
<feature type="chain" id="PRO_5037862239" description="Fibronectin type III domain-containing protein" evidence="7">
    <location>
        <begin position="21"/>
        <end position="362"/>
    </location>
</feature>
<evidence type="ECO:0000259" key="8">
    <source>
        <dbReference type="PROSITE" id="PS50853"/>
    </source>
</evidence>
<evidence type="ECO:0000256" key="6">
    <source>
        <dbReference type="SAM" id="MobiDB-lite"/>
    </source>
</evidence>
<dbReference type="Pfam" id="PF00041">
    <property type="entry name" value="fn3"/>
    <property type="match status" value="1"/>
</dbReference>
<dbReference type="CDD" id="cd00063">
    <property type="entry name" value="FN3"/>
    <property type="match status" value="2"/>
</dbReference>
<keyword evidence="2" id="KW-0378">Hydrolase</keyword>
<dbReference type="InterPro" id="IPR050991">
    <property type="entry name" value="ECM_Regulatory_Proteins"/>
</dbReference>
<evidence type="ECO:0000313" key="11">
    <source>
        <dbReference type="Proteomes" id="UP000647172"/>
    </source>
</evidence>
<dbReference type="SUPFAM" id="SSF49384">
    <property type="entry name" value="Carbohydrate-binding domain"/>
    <property type="match status" value="1"/>
</dbReference>
<dbReference type="InterPro" id="IPR001919">
    <property type="entry name" value="CBD2"/>
</dbReference>
<comment type="caution">
    <text evidence="10">The sequence shown here is derived from an EMBL/GenBank/DDBJ whole genome shotgun (WGS) entry which is preliminary data.</text>
</comment>
<dbReference type="PANTHER" id="PTHR46708:SF2">
    <property type="entry name" value="FIBRONECTIN TYPE-III DOMAIN-CONTAINING PROTEIN"/>
    <property type="match status" value="1"/>
</dbReference>
<dbReference type="InterPro" id="IPR013783">
    <property type="entry name" value="Ig-like_fold"/>
</dbReference>
<dbReference type="InterPro" id="IPR008965">
    <property type="entry name" value="CBM2/CBM3_carb-bd_dom_sf"/>
</dbReference>
<dbReference type="GO" id="GO:0030247">
    <property type="term" value="F:polysaccharide binding"/>
    <property type="evidence" value="ECO:0007669"/>
    <property type="project" value="UniProtKB-UniRule"/>
</dbReference>
<evidence type="ECO:0008006" key="12">
    <source>
        <dbReference type="Google" id="ProtNLM"/>
    </source>
</evidence>
<evidence type="ECO:0000256" key="3">
    <source>
        <dbReference type="ARBA" id="ARBA00023277"/>
    </source>
</evidence>
<keyword evidence="11" id="KW-1185">Reference proteome</keyword>
<dbReference type="SMART" id="SM00637">
    <property type="entry name" value="CBD_II"/>
    <property type="match status" value="1"/>
</dbReference>
<feature type="region of interest" description="Disordered" evidence="6">
    <location>
        <begin position="28"/>
        <end position="56"/>
    </location>
</feature>
<dbReference type="PROSITE" id="PS50853">
    <property type="entry name" value="FN3"/>
    <property type="match status" value="2"/>
</dbReference>
<feature type="domain" description="Fibronectin type-III" evidence="8">
    <location>
        <begin position="52"/>
        <end position="144"/>
    </location>
</feature>
<reference evidence="10" key="1">
    <citation type="submission" date="2021-01" db="EMBL/GenBank/DDBJ databases">
        <title>Whole genome shotgun sequence of Actinoplanes nipponensis NBRC 14063.</title>
        <authorList>
            <person name="Komaki H."/>
            <person name="Tamura T."/>
        </authorList>
    </citation>
    <scope>NUCLEOTIDE SEQUENCE</scope>
    <source>
        <strain evidence="10">NBRC 14063</strain>
    </source>
</reference>
<evidence type="ECO:0000256" key="2">
    <source>
        <dbReference type="ARBA" id="ARBA00022801"/>
    </source>
</evidence>
<feature type="domain" description="CBM2" evidence="9">
    <location>
        <begin position="252"/>
        <end position="362"/>
    </location>
</feature>
<evidence type="ECO:0000313" key="10">
    <source>
        <dbReference type="EMBL" id="GIE53961.1"/>
    </source>
</evidence>
<keyword evidence="7" id="KW-0732">Signal</keyword>
<dbReference type="PANTHER" id="PTHR46708">
    <property type="entry name" value="TENASCIN"/>
    <property type="match status" value="1"/>
</dbReference>
<dbReference type="Gene3D" id="2.60.40.290">
    <property type="match status" value="1"/>
</dbReference>
<evidence type="ECO:0000256" key="5">
    <source>
        <dbReference type="ARBA" id="ARBA00023326"/>
    </source>
</evidence>
<feature type="signal peptide" evidence="7">
    <location>
        <begin position="1"/>
        <end position="20"/>
    </location>
</feature>
<sequence length="362" mass="36152">MPRRPGTTIAAVLLTAGALAAGVLTGPAAHGSDRPVTAGPSAPNPSPYPPTAPAGPAATAVHAASVSLAWTASRPGCCPVDHYEIHYSLAFDDVVRSADAGNATATTITGLAPGHEYTFRVAAVDVVDHRSASSDPVTVVTPASDTAADTTPPSAPAGLTTTAVTSSGAVLSWSPSTDDVGVVGYDVYRFDGWYTSTLLGSTAGTTYVAPTGGGRILFYVRARDAAGNVSIASNTVTTVTTTPPPTTPPVTTEPPAPACAVGYRVTSAWAGGFVAEVTVTNAGAATLDGWSLTFTYGGDQRLTASWNGDFTQSGPDVTLTGASWNRTLAAGASTTVGVLGSWRAGNAPPTGYAVGGRPCAAA</sequence>
<keyword evidence="4" id="KW-0326">Glycosidase</keyword>
<dbReference type="Proteomes" id="UP000647172">
    <property type="component" value="Unassembled WGS sequence"/>
</dbReference>
<protein>
    <recommendedName>
        <fullName evidence="12">Fibronectin type III domain-containing protein</fullName>
    </recommendedName>
</protein>
<name>A0A919MQS9_9ACTN</name>
<evidence type="ECO:0000259" key="9">
    <source>
        <dbReference type="PROSITE" id="PS51173"/>
    </source>
</evidence>
<dbReference type="InterPro" id="IPR012291">
    <property type="entry name" value="CBM2_carb-bd_dom_sf"/>
</dbReference>
<dbReference type="InterPro" id="IPR003961">
    <property type="entry name" value="FN3_dom"/>
</dbReference>
<accession>A0A919MQS9</accession>
<keyword evidence="5" id="KW-0624">Polysaccharide degradation</keyword>
<feature type="compositionally biased region" description="Pro residues" evidence="6">
    <location>
        <begin position="42"/>
        <end position="53"/>
    </location>
</feature>
<dbReference type="InterPro" id="IPR036116">
    <property type="entry name" value="FN3_sf"/>
</dbReference>
<keyword evidence="3" id="KW-0119">Carbohydrate metabolism</keyword>
<keyword evidence="1" id="KW-0677">Repeat</keyword>
<feature type="region of interest" description="Disordered" evidence="6">
    <location>
        <begin position="136"/>
        <end position="155"/>
    </location>
</feature>
<dbReference type="RefSeq" id="WP_203776425.1">
    <property type="nucleotide sequence ID" value="NZ_BAAAYJ010000090.1"/>
</dbReference>
<dbReference type="SUPFAM" id="SSF49265">
    <property type="entry name" value="Fibronectin type III"/>
    <property type="match status" value="2"/>
</dbReference>
<dbReference type="GO" id="GO:0000272">
    <property type="term" value="P:polysaccharide catabolic process"/>
    <property type="evidence" value="ECO:0007669"/>
    <property type="project" value="UniProtKB-KW"/>
</dbReference>
<evidence type="ECO:0000256" key="4">
    <source>
        <dbReference type="ARBA" id="ARBA00023295"/>
    </source>
</evidence>